<dbReference type="Proteomes" id="UP000050465">
    <property type="component" value="Unassembled WGS sequence"/>
</dbReference>
<proteinExistence type="predicted"/>
<gene>
    <name evidence="1" type="ORF">HLUCCA11_20630</name>
</gene>
<protein>
    <submittedName>
        <fullName evidence="1">Uncharacterized protein</fullName>
    </submittedName>
</protein>
<accession>A0A0P7ZRX2</accession>
<comment type="caution">
    <text evidence="1">The sequence shown here is derived from an EMBL/GenBank/DDBJ whole genome shotgun (WGS) entry which is preliminary data.</text>
</comment>
<evidence type="ECO:0000313" key="2">
    <source>
        <dbReference type="Proteomes" id="UP000050465"/>
    </source>
</evidence>
<organism evidence="1 2">
    <name type="scientific">Phormidesmis priestleyi Ana</name>
    <dbReference type="NCBI Taxonomy" id="1666911"/>
    <lineage>
        <taxon>Bacteria</taxon>
        <taxon>Bacillati</taxon>
        <taxon>Cyanobacteriota</taxon>
        <taxon>Cyanophyceae</taxon>
        <taxon>Leptolyngbyales</taxon>
        <taxon>Leptolyngbyaceae</taxon>
        <taxon>Phormidesmis</taxon>
    </lineage>
</organism>
<sequence length="521" mass="60241">MTVRQKSYLSVEEIEKCASFAAESWAYHRPNNIRERMPVEVWYDILKGKLAELTLHNYCKSHKISTVLEYPSFETLGKGSHISDHRSQLHDLSINNRKKEVKSSEFWSKYITLRASYFENGQYKYGNPDDIIFVYISLVGLRGAKALLKKAVEDQEQRNLGGIPQESEFLSHIFHNKQYKCDRQTFMDDFLIRAIAHKCDLNEIGFLAATKQRSIEDEETSKQEENQGEFTVLGEMPIGNFLKVARLVRPKYIYDICGLSEDPLFEGIARDYMRAIEKPPNKDLSFAHFVSRNFRIKKFDEPTFIWLDDDEAKPSEQLEEVSIGSDTLNHIRQAPDFEYVITPIELNPLGRNCQADNHLSSVPLIFSQEVSNISETKVLSTAYAIEKVEVESKPVAPKLKRGETNSCDKRNQIPPSLLSKTVRRPLLRKEKYSSLTKPRTEKEFLDSIVGIAASLCYRTDGYVSLDGLASRYFSSYKEPVTLSLKKLDLPKKLYKFCQQREQHFITQKTEKGKWEIRLLQR</sequence>
<reference evidence="1 2" key="1">
    <citation type="submission" date="2015-09" db="EMBL/GenBank/DDBJ databases">
        <title>Identification and resolution of microdiversity through metagenomic sequencing of parallel consortia.</title>
        <authorList>
            <person name="Nelson W.C."/>
            <person name="Romine M.F."/>
            <person name="Lindemann S.R."/>
        </authorList>
    </citation>
    <scope>NUCLEOTIDE SEQUENCE [LARGE SCALE GENOMIC DNA]</scope>
    <source>
        <strain evidence="1">Ana</strain>
    </source>
</reference>
<dbReference type="AlphaFoldDB" id="A0A0P7ZRX2"/>
<name>A0A0P7ZRX2_9CYAN</name>
<evidence type="ECO:0000313" key="1">
    <source>
        <dbReference type="EMBL" id="KPQ32793.1"/>
    </source>
</evidence>
<dbReference type="EMBL" id="LJZR01000046">
    <property type="protein sequence ID" value="KPQ32793.1"/>
    <property type="molecule type" value="Genomic_DNA"/>
</dbReference>